<dbReference type="RefSeq" id="WP_164090993.1">
    <property type="nucleotide sequence ID" value="NZ_CP076114.1"/>
</dbReference>
<dbReference type="Proteomes" id="UP000887421">
    <property type="component" value="Chromosome"/>
</dbReference>
<proteinExistence type="predicted"/>
<accession>A0ABY5J9R2</accession>
<evidence type="ECO:0008006" key="3">
    <source>
        <dbReference type="Google" id="ProtNLM"/>
    </source>
</evidence>
<name>A0ABY5J9R2_9GAMM</name>
<gene>
    <name evidence="1" type="ORF">D16iCDA_18090</name>
</gene>
<protein>
    <recommendedName>
        <fullName evidence="3">Lipoprotein</fullName>
    </recommendedName>
</protein>
<sequence length="146" mass="16429">MLKPMVYAFFIATSLAGCAGKSHTNGKEVSVGDVSGYVKNVKIKQNDITAACDFNAFKDGFKYTYMSMWNGRLEEIIKASSEQNVIDHHSKLFFNSEQNVRATLDEEIDSRSNYSYCQESSYQQGKISGFIYSIEDLKVLENKSST</sequence>
<reference evidence="1" key="1">
    <citation type="submission" date="2021-05" db="EMBL/GenBank/DDBJ databases">
        <title>Complete genome sequence of Pseudomonas seleniipraecipitans strain D1-6.</title>
        <authorList>
            <person name="Lafi F."/>
            <person name="Eida A."/>
            <person name="Alam I."/>
            <person name="Hert H."/>
            <person name="Saad M."/>
        </authorList>
    </citation>
    <scope>NUCLEOTIDE SEQUENCE</scope>
    <source>
        <strain evidence="1">D1-6</strain>
    </source>
</reference>
<evidence type="ECO:0000313" key="1">
    <source>
        <dbReference type="EMBL" id="UUD63567.1"/>
    </source>
</evidence>
<evidence type="ECO:0000313" key="2">
    <source>
        <dbReference type="Proteomes" id="UP000887421"/>
    </source>
</evidence>
<keyword evidence="2" id="KW-1185">Reference proteome</keyword>
<dbReference type="EMBL" id="CP076114">
    <property type="protein sequence ID" value="UUD63567.1"/>
    <property type="molecule type" value="Genomic_DNA"/>
</dbReference>
<dbReference type="PROSITE" id="PS51257">
    <property type="entry name" value="PROKAR_LIPOPROTEIN"/>
    <property type="match status" value="1"/>
</dbReference>
<organism evidence="1 2">
    <name type="scientific">Phytopseudomonas seleniipraecipitans</name>
    <dbReference type="NCBI Taxonomy" id="640205"/>
    <lineage>
        <taxon>Bacteria</taxon>
        <taxon>Pseudomonadati</taxon>
        <taxon>Pseudomonadota</taxon>
        <taxon>Gammaproteobacteria</taxon>
        <taxon>Pseudomonadales</taxon>
        <taxon>Pseudomonadaceae</taxon>
        <taxon>Phytopseudomonas</taxon>
    </lineage>
</organism>